<name>A0A4R6T758_9BACT</name>
<accession>A0A4R6T758</accession>
<sequence>MQAFLFILVQTPGLSYEKINFPLPAITLSYGL</sequence>
<protein>
    <submittedName>
        <fullName evidence="1">Uncharacterized protein</fullName>
    </submittedName>
</protein>
<organism evidence="1 2">
    <name type="scientific">Algoriphagus boseongensis</name>
    <dbReference type="NCBI Taxonomy" id="1442587"/>
    <lineage>
        <taxon>Bacteria</taxon>
        <taxon>Pseudomonadati</taxon>
        <taxon>Bacteroidota</taxon>
        <taxon>Cytophagia</taxon>
        <taxon>Cytophagales</taxon>
        <taxon>Cyclobacteriaceae</taxon>
        <taxon>Algoriphagus</taxon>
    </lineage>
</organism>
<evidence type="ECO:0000313" key="1">
    <source>
        <dbReference type="EMBL" id="TDQ16491.1"/>
    </source>
</evidence>
<dbReference type="EMBL" id="SNYF01000007">
    <property type="protein sequence ID" value="TDQ16491.1"/>
    <property type="molecule type" value="Genomic_DNA"/>
</dbReference>
<dbReference type="Proteomes" id="UP000294535">
    <property type="component" value="Unassembled WGS sequence"/>
</dbReference>
<gene>
    <name evidence="1" type="ORF">DFQ04_2609</name>
</gene>
<dbReference type="AlphaFoldDB" id="A0A4R6T758"/>
<keyword evidence="2" id="KW-1185">Reference proteome</keyword>
<comment type="caution">
    <text evidence="1">The sequence shown here is derived from an EMBL/GenBank/DDBJ whole genome shotgun (WGS) entry which is preliminary data.</text>
</comment>
<evidence type="ECO:0000313" key="2">
    <source>
        <dbReference type="Proteomes" id="UP000294535"/>
    </source>
</evidence>
<proteinExistence type="predicted"/>
<reference evidence="1 2" key="1">
    <citation type="submission" date="2019-03" db="EMBL/GenBank/DDBJ databases">
        <title>Genomic Encyclopedia of Type Strains, Phase III (KMG-III): the genomes of soil and plant-associated and newly described type strains.</title>
        <authorList>
            <person name="Whitman W."/>
        </authorList>
    </citation>
    <scope>NUCLEOTIDE SEQUENCE [LARGE SCALE GENOMIC DNA]</scope>
    <source>
        <strain evidence="1 2">CECT 8446</strain>
    </source>
</reference>